<protein>
    <recommendedName>
        <fullName evidence="4">PQ loop repeat protein</fullName>
    </recommendedName>
</protein>
<keyword evidence="1" id="KW-1133">Transmembrane helix</keyword>
<accession>A0A853IE41</accession>
<evidence type="ECO:0000313" key="2">
    <source>
        <dbReference type="EMBL" id="NYZ68808.1"/>
    </source>
</evidence>
<organism evidence="2 3">
    <name type="scientific">Spartinivicinus marinus</name>
    <dbReference type="NCBI Taxonomy" id="2994442"/>
    <lineage>
        <taxon>Bacteria</taxon>
        <taxon>Pseudomonadati</taxon>
        <taxon>Pseudomonadota</taxon>
        <taxon>Gammaproteobacteria</taxon>
        <taxon>Oceanospirillales</taxon>
        <taxon>Zooshikellaceae</taxon>
        <taxon>Spartinivicinus</taxon>
    </lineage>
</organism>
<evidence type="ECO:0008006" key="4">
    <source>
        <dbReference type="Google" id="ProtNLM"/>
    </source>
</evidence>
<feature type="transmembrane region" description="Helical" evidence="1">
    <location>
        <begin position="6"/>
        <end position="28"/>
    </location>
</feature>
<dbReference type="EMBL" id="JACCKB010000051">
    <property type="protein sequence ID" value="NYZ68808.1"/>
    <property type="molecule type" value="Genomic_DNA"/>
</dbReference>
<dbReference type="Proteomes" id="UP000569732">
    <property type="component" value="Unassembled WGS sequence"/>
</dbReference>
<keyword evidence="1" id="KW-0812">Transmembrane</keyword>
<gene>
    <name evidence="2" type="ORF">H0A36_22580</name>
</gene>
<sequence length="103" mass="11497">MPSFILEIAGWLPAIVFPVATFLQLWVVLKNRSGAGVSKTTWLLFGIANIGLYIYAEKYDSIQSIIGMLFTAALDFLIVIFAWLFGKQLTAQEQQALTPELSR</sequence>
<keyword evidence="1" id="KW-0472">Membrane</keyword>
<proteinExistence type="predicted"/>
<reference evidence="2 3" key="1">
    <citation type="submission" date="2020-07" db="EMBL/GenBank/DDBJ databases">
        <title>Endozoicomonas sp. nov., isolated from sediment.</title>
        <authorList>
            <person name="Gu T."/>
        </authorList>
    </citation>
    <scope>NUCLEOTIDE SEQUENCE [LARGE SCALE GENOMIC DNA]</scope>
    <source>
        <strain evidence="2 3">SM1973</strain>
    </source>
</reference>
<dbReference type="RefSeq" id="WP_180570807.1">
    <property type="nucleotide sequence ID" value="NZ_JACCKB010000051.1"/>
</dbReference>
<comment type="caution">
    <text evidence="2">The sequence shown here is derived from an EMBL/GenBank/DDBJ whole genome shotgun (WGS) entry which is preliminary data.</text>
</comment>
<name>A0A853IE41_9GAMM</name>
<keyword evidence="3" id="KW-1185">Reference proteome</keyword>
<evidence type="ECO:0000313" key="3">
    <source>
        <dbReference type="Proteomes" id="UP000569732"/>
    </source>
</evidence>
<dbReference type="Gene3D" id="1.20.1280.290">
    <property type="match status" value="1"/>
</dbReference>
<evidence type="ECO:0000256" key="1">
    <source>
        <dbReference type="SAM" id="Phobius"/>
    </source>
</evidence>
<dbReference type="AlphaFoldDB" id="A0A853IE41"/>
<feature type="transmembrane region" description="Helical" evidence="1">
    <location>
        <begin position="40"/>
        <end position="56"/>
    </location>
</feature>
<feature type="transmembrane region" description="Helical" evidence="1">
    <location>
        <begin position="62"/>
        <end position="85"/>
    </location>
</feature>